<organism evidence="16 17">
    <name type="scientific">Plasmodium falciparum Vietnam Oak-Knoll</name>
    <name type="common">FVO</name>
    <dbReference type="NCBI Taxonomy" id="1036723"/>
    <lineage>
        <taxon>Eukaryota</taxon>
        <taxon>Sar</taxon>
        <taxon>Alveolata</taxon>
        <taxon>Apicomplexa</taxon>
        <taxon>Aconoidasida</taxon>
        <taxon>Haemosporida</taxon>
        <taxon>Plasmodiidae</taxon>
        <taxon>Plasmodium</taxon>
        <taxon>Plasmodium (Laverania)</taxon>
    </lineage>
</organism>
<keyword evidence="8" id="KW-1015">Disulfide bond</keyword>
<evidence type="ECO:0000256" key="9">
    <source>
        <dbReference type="ARBA" id="ARBA00023180"/>
    </source>
</evidence>
<evidence type="ECO:0000256" key="3">
    <source>
        <dbReference type="ARBA" id="ARBA00022475"/>
    </source>
</evidence>
<evidence type="ECO:0000256" key="12">
    <source>
        <dbReference type="ARBA" id="ARBA00073191"/>
    </source>
</evidence>
<keyword evidence="7 13" id="KW-0472">Membrane</keyword>
<evidence type="ECO:0000256" key="11">
    <source>
        <dbReference type="ARBA" id="ARBA00065004"/>
    </source>
</evidence>
<keyword evidence="6" id="KW-0677">Repeat</keyword>
<evidence type="ECO:0000256" key="4">
    <source>
        <dbReference type="ARBA" id="ARBA00022622"/>
    </source>
</evidence>
<keyword evidence="13" id="KW-1133">Transmembrane helix</keyword>
<reference evidence="16 17" key="1">
    <citation type="submission" date="2013-02" db="EMBL/GenBank/DDBJ databases">
        <title>The Genome Annotation of Plasmodium falciparum Vietnam Oak-Knoll (FVO).</title>
        <authorList>
            <consortium name="The Broad Institute Genome Sequencing Platform"/>
            <consortium name="The Broad Institute Genome Sequencing Center for Infectious Disease"/>
            <person name="Neafsey D."/>
            <person name="Hoffman S."/>
            <person name="Volkman S."/>
            <person name="Rosenthal P."/>
            <person name="Walker B."/>
            <person name="Young S.K."/>
            <person name="Zeng Q."/>
            <person name="Gargeya S."/>
            <person name="Fitzgerald M."/>
            <person name="Haas B."/>
            <person name="Abouelleil A."/>
            <person name="Allen A.W."/>
            <person name="Alvarado L."/>
            <person name="Arachchi H.M."/>
            <person name="Berlin A.M."/>
            <person name="Chapman S.B."/>
            <person name="Gainer-Dewar J."/>
            <person name="Goldberg J."/>
            <person name="Griggs A."/>
            <person name="Gujja S."/>
            <person name="Hansen M."/>
            <person name="Howarth C."/>
            <person name="Imamovic A."/>
            <person name="Ireland A."/>
            <person name="Larimer J."/>
            <person name="McCowan C."/>
            <person name="Murphy C."/>
            <person name="Pearson M."/>
            <person name="Poon T.W."/>
            <person name="Priest M."/>
            <person name="Roberts A."/>
            <person name="Saif S."/>
            <person name="Shea T."/>
            <person name="Sisk P."/>
            <person name="Sykes S."/>
            <person name="Wortman J."/>
            <person name="Nusbaum C."/>
            <person name="Birren B."/>
        </authorList>
    </citation>
    <scope>NUCLEOTIDE SEQUENCE [LARGE SCALE GENOMIC DNA]</scope>
    <source>
        <strain evidence="17">Vietnam Oak-Knoll (FVO)</strain>
    </source>
</reference>
<feature type="chain" id="PRO_5001536004" description="Merozoite surface protein P12" evidence="14">
    <location>
        <begin position="26"/>
        <end position="347"/>
    </location>
</feature>
<dbReference type="GO" id="GO:0098552">
    <property type="term" value="C:side of membrane"/>
    <property type="evidence" value="ECO:0007669"/>
    <property type="project" value="UniProtKB-KW"/>
</dbReference>
<dbReference type="Gene3D" id="2.60.40.2860">
    <property type="match status" value="2"/>
</dbReference>
<accession>A0A024VBD1</accession>
<dbReference type="Pfam" id="PF07422">
    <property type="entry name" value="s48_45"/>
    <property type="match status" value="2"/>
</dbReference>
<dbReference type="EMBL" id="KI925058">
    <property type="protein sequence ID" value="ETW19759.1"/>
    <property type="molecule type" value="Genomic_DNA"/>
</dbReference>
<evidence type="ECO:0000256" key="13">
    <source>
        <dbReference type="SAM" id="Phobius"/>
    </source>
</evidence>
<protein>
    <recommendedName>
        <fullName evidence="12">Merozoite surface protein P12</fullName>
    </recommendedName>
</protein>
<keyword evidence="5 14" id="KW-0732">Signal</keyword>
<dbReference type="SMR" id="A0A024VBD1"/>
<sequence>MIKLSKKYCLGISFVLYILLSVCEGHKNLTCDFNDVYKLEFHPNQQTSVTKLCNVTPNVLEKVTIKCGSDKLNYNLYPPTCFEEVYASRNMMHLKKIKEFVIGSSMFMRRSLTPNKINEVSFRIPPNMMPEKPIYCFCENKKTITINGSNGNPSSKKDIINRGIVEIIIPSLNEKVKGCDFTTSESTIFSKGYSINEISNKSSNNQQDIVCTVKAHANDLIGFKCPSNYSVEPHDCFVSAFNLSGKNENLENKLKLTNIIMDHYNNTFYSRLPSLISDNWKFFCVCSKDNEKKLVFTVEASISSSNTKLASRYNTYQDYISNSSFLTLSSYCAFITFIITSFLSFIL</sequence>
<feature type="domain" description="6-Cys" evidence="15">
    <location>
        <begin position="27"/>
        <end position="172"/>
    </location>
</feature>
<evidence type="ECO:0000256" key="5">
    <source>
        <dbReference type="ARBA" id="ARBA00022729"/>
    </source>
</evidence>
<dbReference type="PANTHER" id="PTHR38796:SF1">
    <property type="entry name" value="ANCHORED PROTEIN, PUTATIVE (AFU_ORTHOLOGUE AFUA_4G09600)-RELATED"/>
    <property type="match status" value="1"/>
</dbReference>
<evidence type="ECO:0000259" key="15">
    <source>
        <dbReference type="PROSITE" id="PS51701"/>
    </source>
</evidence>
<dbReference type="InterPro" id="IPR010884">
    <property type="entry name" value="6_CYS_dom"/>
</dbReference>
<dbReference type="PANTHER" id="PTHR38796">
    <property type="match status" value="1"/>
</dbReference>
<evidence type="ECO:0000256" key="8">
    <source>
        <dbReference type="ARBA" id="ARBA00023157"/>
    </source>
</evidence>
<evidence type="ECO:0000313" key="16">
    <source>
        <dbReference type="EMBL" id="ETW19759.1"/>
    </source>
</evidence>
<evidence type="ECO:0000256" key="2">
    <source>
        <dbReference type="ARBA" id="ARBA00004609"/>
    </source>
</evidence>
<evidence type="ECO:0000313" key="17">
    <source>
        <dbReference type="Proteomes" id="UP000030690"/>
    </source>
</evidence>
<keyword evidence="13" id="KW-0812">Transmembrane</keyword>
<reference evidence="16 17" key="2">
    <citation type="submission" date="2013-02" db="EMBL/GenBank/DDBJ databases">
        <title>The Genome Sequence of Plasmodium falciparum Vietnam Oak-Knoll (FVO).</title>
        <authorList>
            <consortium name="The Broad Institute Genome Sequencing Platform"/>
            <consortium name="The Broad Institute Genome Sequencing Center for Infectious Disease"/>
            <person name="Neafsey D."/>
            <person name="Cheeseman I."/>
            <person name="Volkman S."/>
            <person name="Adams J."/>
            <person name="Walker B."/>
            <person name="Young S.K."/>
            <person name="Zeng Q."/>
            <person name="Gargeya S."/>
            <person name="Fitzgerald M."/>
            <person name="Haas B."/>
            <person name="Abouelleil A."/>
            <person name="Alvarado L."/>
            <person name="Arachchi H.M."/>
            <person name="Berlin A.M."/>
            <person name="Chapman S.B."/>
            <person name="Dewar J."/>
            <person name="Goldberg J."/>
            <person name="Griggs A."/>
            <person name="Gujja S."/>
            <person name="Hansen M."/>
            <person name="Howarth C."/>
            <person name="Imamovic A."/>
            <person name="Larimer J."/>
            <person name="McCowan C."/>
            <person name="Murphy C."/>
            <person name="Neiman D."/>
            <person name="Pearson M."/>
            <person name="Priest M."/>
            <person name="Roberts A."/>
            <person name="Saif S."/>
            <person name="Shea T."/>
            <person name="Sisk P."/>
            <person name="Sykes S."/>
            <person name="Wortman J."/>
            <person name="Nusbaum C."/>
            <person name="Birren B."/>
        </authorList>
    </citation>
    <scope>NUCLEOTIDE SEQUENCE [LARGE SCALE GENOMIC DNA]</scope>
    <source>
        <strain evidence="17">Vietnam Oak-Knoll (FVO)</strain>
    </source>
</reference>
<dbReference type="OrthoDB" id="384332at2759"/>
<proteinExistence type="predicted"/>
<feature type="signal peptide" evidence="14">
    <location>
        <begin position="1"/>
        <end position="25"/>
    </location>
</feature>
<comment type="subcellular location">
    <subcellularLocation>
        <location evidence="2">Cell membrane</location>
        <topology evidence="2">Lipid-anchor</topology>
        <topology evidence="2">GPI-anchor</topology>
    </subcellularLocation>
    <subcellularLocation>
        <location evidence="1">Cell surface</location>
    </subcellularLocation>
</comment>
<evidence type="ECO:0000256" key="10">
    <source>
        <dbReference type="ARBA" id="ARBA00023288"/>
    </source>
</evidence>
<dbReference type="FunFam" id="2.60.40.2860:FF:000017">
    <property type="entry name" value="Membrane protein PF12"/>
    <property type="match status" value="1"/>
</dbReference>
<dbReference type="InterPro" id="IPR038160">
    <property type="entry name" value="6_CYS_dom_sf"/>
</dbReference>
<dbReference type="InterPro" id="IPR051444">
    <property type="entry name" value="Parasite_Repro/Invasion_Surf"/>
</dbReference>
<comment type="subunit">
    <text evidence="11">Heterodimer; heterodimerizes with PF41. May form an antiparallel heterodimer with PF41.</text>
</comment>
<dbReference type="Proteomes" id="UP000030690">
    <property type="component" value="Unassembled WGS sequence"/>
</dbReference>
<evidence type="ECO:0000256" key="7">
    <source>
        <dbReference type="ARBA" id="ARBA00023136"/>
    </source>
</evidence>
<dbReference type="PROSITE" id="PS51701">
    <property type="entry name" value="6_CYS"/>
    <property type="match status" value="2"/>
</dbReference>
<dbReference type="GO" id="GO:0005886">
    <property type="term" value="C:plasma membrane"/>
    <property type="evidence" value="ECO:0007669"/>
    <property type="project" value="UniProtKB-SubCell"/>
</dbReference>
<keyword evidence="9" id="KW-0325">Glycoprotein</keyword>
<keyword evidence="4" id="KW-0336">GPI-anchor</keyword>
<feature type="domain" description="6-Cys" evidence="15">
    <location>
        <begin position="175"/>
        <end position="305"/>
    </location>
</feature>
<evidence type="ECO:0000256" key="14">
    <source>
        <dbReference type="SAM" id="SignalP"/>
    </source>
</evidence>
<feature type="transmembrane region" description="Helical" evidence="13">
    <location>
        <begin position="325"/>
        <end position="346"/>
    </location>
</feature>
<dbReference type="GO" id="GO:0009986">
    <property type="term" value="C:cell surface"/>
    <property type="evidence" value="ECO:0007669"/>
    <property type="project" value="UniProtKB-SubCell"/>
</dbReference>
<dbReference type="AlphaFoldDB" id="A0A024VBD1"/>
<evidence type="ECO:0000256" key="6">
    <source>
        <dbReference type="ARBA" id="ARBA00022737"/>
    </source>
</evidence>
<evidence type="ECO:0000256" key="1">
    <source>
        <dbReference type="ARBA" id="ARBA00004241"/>
    </source>
</evidence>
<keyword evidence="10" id="KW-0449">Lipoprotein</keyword>
<gene>
    <name evidence="16" type="ORF">PFFVO_01375</name>
</gene>
<keyword evidence="3" id="KW-1003">Cell membrane</keyword>
<name>A0A024VBD1_PLAFA</name>
<dbReference type="SMART" id="SM00970">
    <property type="entry name" value="s48_45"/>
    <property type="match status" value="2"/>
</dbReference>
<dbReference type="FunFam" id="2.60.40.2860:FF:000018">
    <property type="entry name" value="Membrane protein pf12"/>
    <property type="match status" value="1"/>
</dbReference>